<reference evidence="11" key="1">
    <citation type="journal article" date="2020" name="Nat. Commun.">
        <title>Genome assembly of wild tea tree DASZ reveals pedigree and selection history of tea varieties.</title>
        <authorList>
            <person name="Zhang W."/>
            <person name="Zhang Y."/>
            <person name="Qiu H."/>
            <person name="Guo Y."/>
            <person name="Wan H."/>
            <person name="Zhang X."/>
            <person name="Scossa F."/>
            <person name="Alseekh S."/>
            <person name="Zhang Q."/>
            <person name="Wang P."/>
            <person name="Xu L."/>
            <person name="Schmidt M.H."/>
            <person name="Jia X."/>
            <person name="Li D."/>
            <person name="Zhu A."/>
            <person name="Guo F."/>
            <person name="Chen W."/>
            <person name="Ni D."/>
            <person name="Usadel B."/>
            <person name="Fernie A.R."/>
            <person name="Wen W."/>
        </authorList>
    </citation>
    <scope>NUCLEOTIDE SEQUENCE [LARGE SCALE GENOMIC DNA]</scope>
    <source>
        <strain evidence="11">cv. G240</strain>
    </source>
</reference>
<dbReference type="Gene3D" id="3.30.70.1350">
    <property type="entry name" value="Cation efflux protein, cytoplasmic domain"/>
    <property type="match status" value="1"/>
</dbReference>
<evidence type="ECO:0000313" key="10">
    <source>
        <dbReference type="EMBL" id="KAF5930128.1"/>
    </source>
</evidence>
<feature type="domain" description="Cation efflux protein transmembrane" evidence="8">
    <location>
        <begin position="120"/>
        <end position="198"/>
    </location>
</feature>
<gene>
    <name evidence="10" type="ORF">HYC85_031001</name>
</gene>
<evidence type="ECO:0000256" key="5">
    <source>
        <dbReference type="ARBA" id="ARBA00023136"/>
    </source>
</evidence>
<protein>
    <recommendedName>
        <fullName evidence="12">Cation efflux protein cytoplasmic domain-containing protein</fullName>
    </recommendedName>
</protein>
<feature type="domain" description="Cation efflux protein transmembrane" evidence="8">
    <location>
        <begin position="296"/>
        <end position="411"/>
    </location>
</feature>
<dbReference type="SUPFAM" id="SSF160240">
    <property type="entry name" value="Cation efflux protein cytoplasmic domain-like"/>
    <property type="match status" value="1"/>
</dbReference>
<dbReference type="InterPro" id="IPR027470">
    <property type="entry name" value="Cation_efflux_CTD"/>
</dbReference>
<evidence type="ECO:0000256" key="6">
    <source>
        <dbReference type="SAM" id="MobiDB-lite"/>
    </source>
</evidence>
<keyword evidence="11" id="KW-1185">Reference proteome</keyword>
<dbReference type="GO" id="GO:0005384">
    <property type="term" value="F:manganese ion transmembrane transporter activity"/>
    <property type="evidence" value="ECO:0007669"/>
    <property type="project" value="TreeGrafter"/>
</dbReference>
<dbReference type="InterPro" id="IPR027469">
    <property type="entry name" value="Cation_efflux_TMD_sf"/>
</dbReference>
<reference evidence="10 11" key="2">
    <citation type="submission" date="2020-07" db="EMBL/GenBank/DDBJ databases">
        <title>Genome assembly of wild tea tree DASZ reveals pedigree and selection history of tea varieties.</title>
        <authorList>
            <person name="Zhang W."/>
        </authorList>
    </citation>
    <scope>NUCLEOTIDE SEQUENCE [LARGE SCALE GENOMIC DNA]</scope>
    <source>
        <strain evidence="11">cv. G240</strain>
        <tissue evidence="10">Leaf</tissue>
    </source>
</reference>
<feature type="domain" description="Cation efflux protein cytoplasmic" evidence="9">
    <location>
        <begin position="472"/>
        <end position="546"/>
    </location>
</feature>
<dbReference type="FunFam" id="3.30.70.1350:FF:000005">
    <property type="entry name" value="Metal tolerance protein 4"/>
    <property type="match status" value="1"/>
</dbReference>
<evidence type="ECO:0000256" key="3">
    <source>
        <dbReference type="ARBA" id="ARBA00022692"/>
    </source>
</evidence>
<dbReference type="PANTHER" id="PTHR43840:SF13">
    <property type="entry name" value="CATION EFFLUX PROTEIN CYTOPLASMIC DOMAIN-CONTAINING PROTEIN"/>
    <property type="match status" value="1"/>
</dbReference>
<dbReference type="InterPro" id="IPR036837">
    <property type="entry name" value="Cation_efflux_CTD_sf"/>
</dbReference>
<keyword evidence="3 7" id="KW-0812">Transmembrane</keyword>
<keyword evidence="5 7" id="KW-0472">Membrane</keyword>
<organism evidence="10 11">
    <name type="scientific">Camellia sinensis</name>
    <name type="common">Tea plant</name>
    <name type="synonym">Thea sinensis</name>
    <dbReference type="NCBI Taxonomy" id="4442"/>
    <lineage>
        <taxon>Eukaryota</taxon>
        <taxon>Viridiplantae</taxon>
        <taxon>Streptophyta</taxon>
        <taxon>Embryophyta</taxon>
        <taxon>Tracheophyta</taxon>
        <taxon>Spermatophyta</taxon>
        <taxon>Magnoliopsida</taxon>
        <taxon>eudicotyledons</taxon>
        <taxon>Gunneridae</taxon>
        <taxon>Pentapetalae</taxon>
        <taxon>asterids</taxon>
        <taxon>Ericales</taxon>
        <taxon>Theaceae</taxon>
        <taxon>Camellia</taxon>
    </lineage>
</organism>
<dbReference type="EMBL" id="JACBKZ010000015">
    <property type="protein sequence ID" value="KAF5930128.1"/>
    <property type="molecule type" value="Genomic_DNA"/>
</dbReference>
<feature type="transmembrane region" description="Helical" evidence="7">
    <location>
        <begin position="184"/>
        <end position="200"/>
    </location>
</feature>
<evidence type="ECO:0000259" key="8">
    <source>
        <dbReference type="Pfam" id="PF01545"/>
    </source>
</evidence>
<evidence type="ECO:0000259" key="9">
    <source>
        <dbReference type="Pfam" id="PF16916"/>
    </source>
</evidence>
<feature type="transmembrane region" description="Helical" evidence="7">
    <location>
        <begin position="325"/>
        <end position="344"/>
    </location>
</feature>
<dbReference type="Proteomes" id="UP000593564">
    <property type="component" value="Unassembled WGS sequence"/>
</dbReference>
<keyword evidence="2" id="KW-0813">Transport</keyword>
<evidence type="ECO:0000256" key="7">
    <source>
        <dbReference type="SAM" id="Phobius"/>
    </source>
</evidence>
<dbReference type="Gene3D" id="1.20.1510.10">
    <property type="entry name" value="Cation efflux protein transmembrane domain"/>
    <property type="match status" value="2"/>
</dbReference>
<comment type="subcellular location">
    <subcellularLocation>
        <location evidence="1">Membrane</location>
        <topology evidence="1">Multi-pass membrane protein</topology>
    </subcellularLocation>
</comment>
<dbReference type="SUPFAM" id="SSF161111">
    <property type="entry name" value="Cation efflux protein transmembrane domain-like"/>
    <property type="match status" value="2"/>
</dbReference>
<evidence type="ECO:0000256" key="2">
    <source>
        <dbReference type="ARBA" id="ARBA00022448"/>
    </source>
</evidence>
<dbReference type="InterPro" id="IPR050291">
    <property type="entry name" value="CDF_Transporter"/>
</dbReference>
<dbReference type="Pfam" id="PF16916">
    <property type="entry name" value="ZT_dimer"/>
    <property type="match status" value="1"/>
</dbReference>
<proteinExistence type="predicted"/>
<sequence>MNMDGESEAKAPLLVPAATDGRRLSSSGRRLRLSRRNSVNSFRQDFVSRLPDKLRPGLDLESASLIDFSKTTDLTQGEKEYYERQIATLKSFEEADSLMTSDSIDEEDFEEQAQQERAMKISNYANVILLAFKIYATIETGSIAIAASTLDSLLDLMAGGILWFTHLSMKNINIYKYPIGKLRVQPVGIIIFAAIMATLVRKGEESYDERHQNPKAKQRKEYLKRTQANLNEERSEQRQMKMTKRWTRDAEAGQSGHSRKLSQDQKPEQMQYKQQEGEKYSERDLRTVAETAENSVVGVYAVLVQAVEQLVEDEASEKMTTDQLVWLYAIMLSATAIKLALWFYCRSSGSTIVRAYAKDHYFDVVTNVVGLVAAVLGDEFYWWIDPVGAIALAIYTITNWSGTVLENAESLHASSPWPSRLRRALYGLKKSPRAWYDCFQTAVTQLGFHPCAQDSTLILHTTAVSLVGQSASPEVLQKMTYLVIRHPQVKRIDTVRAYTFGVLYFVEVDIELPEELPLKEAHAIGETLQMKIEKLPEVERAFVHLDYECQHKPEHSVLSRLPNRED</sequence>
<dbReference type="AlphaFoldDB" id="A0A7J7FR69"/>
<feature type="region of interest" description="Disordered" evidence="6">
    <location>
        <begin position="227"/>
        <end position="281"/>
    </location>
</feature>
<evidence type="ECO:0000256" key="1">
    <source>
        <dbReference type="ARBA" id="ARBA00004141"/>
    </source>
</evidence>
<dbReference type="InterPro" id="IPR058533">
    <property type="entry name" value="Cation_efflux_TM"/>
</dbReference>
<dbReference type="PANTHER" id="PTHR43840">
    <property type="entry name" value="MITOCHONDRIAL METAL TRANSPORTER 1-RELATED"/>
    <property type="match status" value="1"/>
</dbReference>
<evidence type="ECO:0008006" key="12">
    <source>
        <dbReference type="Google" id="ProtNLM"/>
    </source>
</evidence>
<keyword evidence="4 7" id="KW-1133">Transmembrane helix</keyword>
<name>A0A7J7FR69_CAMSI</name>
<dbReference type="GO" id="GO:0016020">
    <property type="term" value="C:membrane"/>
    <property type="evidence" value="ECO:0007669"/>
    <property type="project" value="UniProtKB-SubCell"/>
</dbReference>
<accession>A0A7J7FR69</accession>
<comment type="caution">
    <text evidence="10">The sequence shown here is derived from an EMBL/GenBank/DDBJ whole genome shotgun (WGS) entry which is preliminary data.</text>
</comment>
<dbReference type="Pfam" id="PF01545">
    <property type="entry name" value="Cation_efflux"/>
    <property type="match status" value="2"/>
</dbReference>
<evidence type="ECO:0000256" key="4">
    <source>
        <dbReference type="ARBA" id="ARBA00022989"/>
    </source>
</evidence>
<evidence type="ECO:0000313" key="11">
    <source>
        <dbReference type="Proteomes" id="UP000593564"/>
    </source>
</evidence>
<feature type="region of interest" description="Disordered" evidence="6">
    <location>
        <begin position="1"/>
        <end position="29"/>
    </location>
</feature>